<feature type="region of interest" description="Disordered" evidence="2">
    <location>
        <begin position="175"/>
        <end position="211"/>
    </location>
</feature>
<dbReference type="Proteomes" id="UP000248857">
    <property type="component" value="Unassembled WGS sequence"/>
</dbReference>
<dbReference type="Gene3D" id="1.25.10.10">
    <property type="entry name" value="Leucine-rich Repeat Variant"/>
    <property type="match status" value="1"/>
</dbReference>
<dbReference type="PROSITE" id="PS50005">
    <property type="entry name" value="TPR"/>
    <property type="match status" value="1"/>
</dbReference>
<accession>A0A2W1JFJ7</accession>
<comment type="caution">
    <text evidence="3">The sequence shown here is derived from an EMBL/GenBank/DDBJ whole genome shotgun (WGS) entry which is preliminary data.</text>
</comment>
<organism evidence="3 4">
    <name type="scientific">Acaryochloris thomasi RCC1774</name>
    <dbReference type="NCBI Taxonomy" id="1764569"/>
    <lineage>
        <taxon>Bacteria</taxon>
        <taxon>Bacillati</taxon>
        <taxon>Cyanobacteriota</taxon>
        <taxon>Cyanophyceae</taxon>
        <taxon>Acaryochloridales</taxon>
        <taxon>Acaryochloridaceae</taxon>
        <taxon>Acaryochloris</taxon>
        <taxon>Acaryochloris thomasi</taxon>
    </lineage>
</organism>
<keyword evidence="4" id="KW-1185">Reference proteome</keyword>
<name>A0A2W1JFJ7_9CYAN</name>
<dbReference type="SUPFAM" id="SSF48452">
    <property type="entry name" value="TPR-like"/>
    <property type="match status" value="1"/>
</dbReference>
<dbReference type="InterPro" id="IPR011990">
    <property type="entry name" value="TPR-like_helical_dom_sf"/>
</dbReference>
<dbReference type="InterPro" id="IPR019734">
    <property type="entry name" value="TPR_rpt"/>
</dbReference>
<dbReference type="EMBL" id="PQWO01000010">
    <property type="protein sequence ID" value="PZD72429.1"/>
    <property type="molecule type" value="Genomic_DNA"/>
</dbReference>
<evidence type="ECO:0000313" key="3">
    <source>
        <dbReference type="EMBL" id="PZD72429.1"/>
    </source>
</evidence>
<feature type="repeat" description="TPR" evidence="1">
    <location>
        <begin position="221"/>
        <end position="254"/>
    </location>
</feature>
<protein>
    <submittedName>
        <fullName evidence="3">Uncharacterized protein</fullName>
    </submittedName>
</protein>
<feature type="compositionally biased region" description="Polar residues" evidence="2">
    <location>
        <begin position="197"/>
        <end position="211"/>
    </location>
</feature>
<dbReference type="OrthoDB" id="561030at2"/>
<evidence type="ECO:0000256" key="2">
    <source>
        <dbReference type="SAM" id="MobiDB-lite"/>
    </source>
</evidence>
<keyword evidence="1" id="KW-0802">TPR repeat</keyword>
<evidence type="ECO:0000256" key="1">
    <source>
        <dbReference type="PROSITE-ProRule" id="PRU00339"/>
    </source>
</evidence>
<feature type="compositionally biased region" description="Polar residues" evidence="2">
    <location>
        <begin position="175"/>
        <end position="190"/>
    </location>
</feature>
<dbReference type="RefSeq" id="WP_110987137.1">
    <property type="nucleotide sequence ID" value="NZ_CAWNWM010000010.1"/>
</dbReference>
<dbReference type="SMART" id="SM00028">
    <property type="entry name" value="TPR"/>
    <property type="match status" value="2"/>
</dbReference>
<gene>
    <name evidence="3" type="ORF">C1752_03746</name>
</gene>
<evidence type="ECO:0000313" key="4">
    <source>
        <dbReference type="Proteomes" id="UP000248857"/>
    </source>
</evidence>
<dbReference type="Gene3D" id="1.25.40.10">
    <property type="entry name" value="Tetratricopeptide repeat domain"/>
    <property type="match status" value="1"/>
</dbReference>
<dbReference type="AlphaFoldDB" id="A0A2W1JFJ7"/>
<dbReference type="InterPro" id="IPR011989">
    <property type="entry name" value="ARM-like"/>
</dbReference>
<reference evidence="3 4" key="1">
    <citation type="journal article" date="2018" name="Sci. Rep.">
        <title>A novel species of the marine cyanobacterium Acaryochloris with a unique pigment content and lifestyle.</title>
        <authorList>
            <person name="Partensky F."/>
            <person name="Six C."/>
            <person name="Ratin M."/>
            <person name="Garczarek L."/>
            <person name="Vaulot D."/>
            <person name="Probert I."/>
            <person name="Calteau A."/>
            <person name="Gourvil P."/>
            <person name="Marie D."/>
            <person name="Grebert T."/>
            <person name="Bouchier C."/>
            <person name="Le Panse S."/>
            <person name="Gachenot M."/>
            <person name="Rodriguez F."/>
            <person name="Garrido J.L."/>
        </authorList>
    </citation>
    <scope>NUCLEOTIDE SEQUENCE [LARGE SCALE GENOMIC DNA]</scope>
    <source>
        <strain evidence="3 4">RCC1774</strain>
    </source>
</reference>
<sequence>MSASHTPEQSNALYYQCFEKLLPVAGQHIKAVALDWWDLDRFLGVAFYTLLAETDPRVRMQMADLLPHFGAKAVPPLIVLRRQQNLDTESIELLEHSLTQISSSDLITGLIDVLKASEDDSFDESVCKRLAKVGNSAIAAVETLSTDPEWRTLALKILPRIQKFQAIGHLNSSFRSSATPSTPAELSNGESKAAMGSQISCKNGPELNSPNRSARTIDKKSTALMQIAAAKAETNAYLQAINIYTQALNLCPDNARAYGARGLLRSNVGDQQGAIADIQYAAQLFRQQGKTANFEIALGYLRKIMSQVPS</sequence>
<proteinExistence type="predicted"/>